<evidence type="ECO:0000256" key="1">
    <source>
        <dbReference type="SAM" id="Phobius"/>
    </source>
</evidence>
<feature type="transmembrane region" description="Helical" evidence="1">
    <location>
        <begin position="31"/>
        <end position="48"/>
    </location>
</feature>
<keyword evidence="1" id="KW-0472">Membrane</keyword>
<dbReference type="EMBL" id="CP003017">
    <property type="protein sequence ID" value="AEN86922.1"/>
    <property type="molecule type" value="Genomic_DNA"/>
</dbReference>
<accession>A0A8D3WV52</accession>
<sequence length="52" mass="6303">MLVASLFLAFVILFRNRKVYCALVLLFLYHTDYILFLVQSFLHPFLFLQEFK</sequence>
<keyword evidence="1" id="KW-0812">Transmembrane</keyword>
<name>A0A8D3WV52_PRIMW</name>
<dbReference type="Proteomes" id="UP000001283">
    <property type="component" value="Chromosome"/>
</dbReference>
<reference evidence="2 3" key="1">
    <citation type="journal article" date="2011" name="J. Bacteriol.">
        <title>Complete genome sequence of the industrial strain Bacillus megaterium WSH-002.</title>
        <authorList>
            <person name="Liu L."/>
            <person name="Li Y."/>
            <person name="Zhang J."/>
            <person name="Zou W."/>
            <person name="Zhou Z."/>
            <person name="Liu J."/>
            <person name="Li X."/>
            <person name="Wang L."/>
            <person name="Chen J."/>
        </authorList>
    </citation>
    <scope>NUCLEOTIDE SEQUENCE [LARGE SCALE GENOMIC DNA]</scope>
    <source>
        <strain evidence="2 3">WSH-002</strain>
    </source>
</reference>
<gene>
    <name evidence="2" type="ORF">BMWSH_0038</name>
</gene>
<evidence type="ECO:0000313" key="2">
    <source>
        <dbReference type="EMBL" id="AEN86922.1"/>
    </source>
</evidence>
<evidence type="ECO:0000313" key="3">
    <source>
        <dbReference type="Proteomes" id="UP000001283"/>
    </source>
</evidence>
<dbReference type="KEGG" id="bmh:BMWSH_0038"/>
<protein>
    <submittedName>
        <fullName evidence="2">Uncharacterized protein</fullName>
    </submittedName>
</protein>
<proteinExistence type="predicted"/>
<dbReference type="AlphaFoldDB" id="A0A8D3WV52"/>
<keyword evidence="1" id="KW-1133">Transmembrane helix</keyword>
<organism evidence="2 3">
    <name type="scientific">Priestia megaterium (strain WSH-002)</name>
    <name type="common">Bacillus megaterium</name>
    <dbReference type="NCBI Taxonomy" id="1006007"/>
    <lineage>
        <taxon>Bacteria</taxon>
        <taxon>Bacillati</taxon>
        <taxon>Bacillota</taxon>
        <taxon>Bacilli</taxon>
        <taxon>Bacillales</taxon>
        <taxon>Bacillaceae</taxon>
        <taxon>Priestia</taxon>
    </lineage>
</organism>